<keyword evidence="4 5" id="KW-0472">Membrane</keyword>
<organism evidence="7 8">
    <name type="scientific">Brachybacterium halotolerans</name>
    <dbReference type="NCBI Taxonomy" id="2795215"/>
    <lineage>
        <taxon>Bacteria</taxon>
        <taxon>Bacillati</taxon>
        <taxon>Actinomycetota</taxon>
        <taxon>Actinomycetes</taxon>
        <taxon>Micrococcales</taxon>
        <taxon>Dermabacteraceae</taxon>
        <taxon>Brachybacterium</taxon>
    </lineage>
</organism>
<name>A0ABS1B8G0_9MICO</name>
<accession>A0ABS1B8G0</accession>
<evidence type="ECO:0000256" key="4">
    <source>
        <dbReference type="ARBA" id="ARBA00023136"/>
    </source>
</evidence>
<dbReference type="PANTHER" id="PTHR42770:SF16">
    <property type="entry name" value="AMINO ACID PERMEASE"/>
    <property type="match status" value="1"/>
</dbReference>
<comment type="caution">
    <text evidence="7">The sequence shown here is derived from an EMBL/GenBank/DDBJ whole genome shotgun (WGS) entry which is preliminary data.</text>
</comment>
<protein>
    <submittedName>
        <fullName evidence="7">APC family permease</fullName>
    </submittedName>
</protein>
<evidence type="ECO:0000313" key="8">
    <source>
        <dbReference type="Proteomes" id="UP000612352"/>
    </source>
</evidence>
<evidence type="ECO:0000256" key="1">
    <source>
        <dbReference type="ARBA" id="ARBA00004141"/>
    </source>
</evidence>
<feature type="domain" description="Amino acid permease/ SLC12A" evidence="6">
    <location>
        <begin position="39"/>
        <end position="404"/>
    </location>
</feature>
<dbReference type="Proteomes" id="UP000612352">
    <property type="component" value="Unassembled WGS sequence"/>
</dbReference>
<feature type="transmembrane region" description="Helical" evidence="5">
    <location>
        <begin position="301"/>
        <end position="326"/>
    </location>
</feature>
<feature type="transmembrane region" description="Helical" evidence="5">
    <location>
        <begin position="57"/>
        <end position="79"/>
    </location>
</feature>
<feature type="transmembrane region" description="Helical" evidence="5">
    <location>
        <begin position="434"/>
        <end position="452"/>
    </location>
</feature>
<feature type="transmembrane region" description="Helical" evidence="5">
    <location>
        <begin position="139"/>
        <end position="159"/>
    </location>
</feature>
<evidence type="ECO:0000259" key="6">
    <source>
        <dbReference type="Pfam" id="PF00324"/>
    </source>
</evidence>
<dbReference type="EMBL" id="JAEDAJ010000001">
    <property type="protein sequence ID" value="MBK0330477.1"/>
    <property type="molecule type" value="Genomic_DNA"/>
</dbReference>
<dbReference type="InterPro" id="IPR004841">
    <property type="entry name" value="AA-permease/SLC12A_dom"/>
</dbReference>
<feature type="transmembrane region" description="Helical" evidence="5">
    <location>
        <begin position="31"/>
        <end position="51"/>
    </location>
</feature>
<feature type="transmembrane region" description="Helical" evidence="5">
    <location>
        <begin position="207"/>
        <end position="229"/>
    </location>
</feature>
<feature type="transmembrane region" description="Helical" evidence="5">
    <location>
        <begin position="380"/>
        <end position="399"/>
    </location>
</feature>
<feature type="transmembrane region" description="Helical" evidence="5">
    <location>
        <begin position="111"/>
        <end position="133"/>
    </location>
</feature>
<sequence length="460" mass="46067">MSRPSARVPGGSAEPAGGAPALRRSIGFGQLLAYGLVFIGPAAAVGVWGTLDAKSGGVVPVVYLVATLVMALTASSYALMSRAVPRAGSIFAYASEGIGRRVGHMGGWMMLLDYVLIPSVAYLFSGIALHSLFPQIPVWVFVVVAVVLTTGLNLAGVGVTSKVSAVVVLVEVLVLAAVVIAGIAVLASDGPVRGWLDPITGGGAGLHPHLVLGALSVAVLSYLGFDALATFAEETRGGSAAIARATPVCLAVAGVLFIVQTYIGALLSPQSTAQLQADPSLQGDAYYAMVDSSISPLLHGLLALAKGVGAMFSALVGQAAASRVIMDMARSGSLPGGLAKVSARSGAPVAGVLAAAAGNVAVALWAALRPDGLDVVSSAVDVGAITGFVLVHASVIGYFVVRRRGGPVRPLPHLVIPILGALSLLAVLVSSSPLALAVGAVWAVLGLIVLLVRGPRATGA</sequence>
<evidence type="ECO:0000256" key="3">
    <source>
        <dbReference type="ARBA" id="ARBA00022989"/>
    </source>
</evidence>
<feature type="transmembrane region" description="Helical" evidence="5">
    <location>
        <begin position="241"/>
        <end position="263"/>
    </location>
</feature>
<proteinExistence type="predicted"/>
<feature type="transmembrane region" description="Helical" evidence="5">
    <location>
        <begin position="166"/>
        <end position="187"/>
    </location>
</feature>
<keyword evidence="8" id="KW-1185">Reference proteome</keyword>
<evidence type="ECO:0000256" key="2">
    <source>
        <dbReference type="ARBA" id="ARBA00022692"/>
    </source>
</evidence>
<dbReference type="Pfam" id="PF00324">
    <property type="entry name" value="AA_permease"/>
    <property type="match status" value="1"/>
</dbReference>
<dbReference type="InterPro" id="IPR050367">
    <property type="entry name" value="APC_superfamily"/>
</dbReference>
<feature type="transmembrane region" description="Helical" evidence="5">
    <location>
        <begin position="347"/>
        <end position="368"/>
    </location>
</feature>
<comment type="subcellular location">
    <subcellularLocation>
        <location evidence="1">Membrane</location>
        <topology evidence="1">Multi-pass membrane protein</topology>
    </subcellularLocation>
</comment>
<evidence type="ECO:0000313" key="7">
    <source>
        <dbReference type="EMBL" id="MBK0330477.1"/>
    </source>
</evidence>
<reference evidence="7 8" key="1">
    <citation type="submission" date="2020-12" db="EMBL/GenBank/DDBJ databases">
        <title>Brachybacterium sp. MASK1Z-5, whole genome shotgun sequence.</title>
        <authorList>
            <person name="Tuo L."/>
        </authorList>
    </citation>
    <scope>NUCLEOTIDE SEQUENCE [LARGE SCALE GENOMIC DNA]</scope>
    <source>
        <strain evidence="7 8">MASK1Z-5</strain>
    </source>
</reference>
<feature type="transmembrane region" description="Helical" evidence="5">
    <location>
        <begin position="411"/>
        <end position="428"/>
    </location>
</feature>
<dbReference type="Gene3D" id="1.20.1740.10">
    <property type="entry name" value="Amino acid/polyamine transporter I"/>
    <property type="match status" value="1"/>
</dbReference>
<keyword evidence="3 5" id="KW-1133">Transmembrane helix</keyword>
<gene>
    <name evidence="7" type="ORF">I8D64_03585</name>
</gene>
<dbReference type="RefSeq" id="WP_200501085.1">
    <property type="nucleotide sequence ID" value="NZ_JAEDAJ010000001.1"/>
</dbReference>
<keyword evidence="2 5" id="KW-0812">Transmembrane</keyword>
<dbReference type="PANTHER" id="PTHR42770">
    <property type="entry name" value="AMINO ACID TRANSPORTER-RELATED"/>
    <property type="match status" value="1"/>
</dbReference>
<evidence type="ECO:0000256" key="5">
    <source>
        <dbReference type="SAM" id="Phobius"/>
    </source>
</evidence>
<dbReference type="PIRSF" id="PIRSF006060">
    <property type="entry name" value="AA_transporter"/>
    <property type="match status" value="1"/>
</dbReference>